<sequence length="179" mass="17870">MALAAASAALILSLAACSPAADTGASATATPEPAQSASADGLCAGDEGVGVIVDAGNLADADTIALEACVFADDTLAVADALQTLGVETEGTVEYGDQALCRVDGLPSADEPLGSTEDPAYIEECASMAPAFGYWALWVKPAGGEWDYAQEGVSTLQLEPGDAVELLFTLDGEPAAPTS</sequence>
<evidence type="ECO:0000256" key="1">
    <source>
        <dbReference type="SAM" id="SignalP"/>
    </source>
</evidence>
<feature type="chain" id="PRO_5038923740" description="DUF4430 domain-containing protein" evidence="1">
    <location>
        <begin position="21"/>
        <end position="179"/>
    </location>
</feature>
<gene>
    <name evidence="2" type="ORF">RS81_03214</name>
</gene>
<feature type="signal peptide" evidence="1">
    <location>
        <begin position="1"/>
        <end position="20"/>
    </location>
</feature>
<reference evidence="2 3" key="1">
    <citation type="submission" date="2015-02" db="EMBL/GenBank/DDBJ databases">
        <title>Draft genome sequences of ten Microbacterium spp. with emphasis on heavy metal contaminated environments.</title>
        <authorList>
            <person name="Corretto E."/>
        </authorList>
    </citation>
    <scope>NUCLEOTIDE SEQUENCE [LARGE SCALE GENOMIC DNA]</scope>
    <source>
        <strain evidence="2 3">DSM 12510</strain>
    </source>
</reference>
<proteinExistence type="predicted"/>
<dbReference type="STRING" id="92835.RS81_03214"/>
<dbReference type="AlphaFoldDB" id="A0A0M2H0B8"/>
<name>A0A0M2H0B8_9MICO</name>
<dbReference type="Proteomes" id="UP000033956">
    <property type="component" value="Unassembled WGS sequence"/>
</dbReference>
<keyword evidence="1" id="KW-0732">Signal</keyword>
<evidence type="ECO:0000313" key="2">
    <source>
        <dbReference type="EMBL" id="KJL37460.1"/>
    </source>
</evidence>
<evidence type="ECO:0000313" key="3">
    <source>
        <dbReference type="Proteomes" id="UP000033956"/>
    </source>
</evidence>
<keyword evidence="3" id="KW-1185">Reference proteome</keyword>
<protein>
    <recommendedName>
        <fullName evidence="4">DUF4430 domain-containing protein</fullName>
    </recommendedName>
</protein>
<evidence type="ECO:0008006" key="4">
    <source>
        <dbReference type="Google" id="ProtNLM"/>
    </source>
</evidence>
<accession>A0A0M2H0B8</accession>
<organism evidence="2 3">
    <name type="scientific">Microbacterium terrae</name>
    <dbReference type="NCBI Taxonomy" id="69369"/>
    <lineage>
        <taxon>Bacteria</taxon>
        <taxon>Bacillati</taxon>
        <taxon>Actinomycetota</taxon>
        <taxon>Actinomycetes</taxon>
        <taxon>Micrococcales</taxon>
        <taxon>Microbacteriaceae</taxon>
        <taxon>Microbacterium</taxon>
    </lineage>
</organism>
<comment type="caution">
    <text evidence="2">The sequence shown here is derived from an EMBL/GenBank/DDBJ whole genome shotgun (WGS) entry which is preliminary data.</text>
</comment>
<dbReference type="PATRIC" id="fig|92835.4.peg.3243"/>
<dbReference type="EMBL" id="JYIZ01000057">
    <property type="protein sequence ID" value="KJL37460.1"/>
    <property type="molecule type" value="Genomic_DNA"/>
</dbReference>